<accession>A0A644XU14</accession>
<reference evidence="1" key="1">
    <citation type="submission" date="2019-08" db="EMBL/GenBank/DDBJ databases">
        <authorList>
            <person name="Kucharzyk K."/>
            <person name="Murdoch R.W."/>
            <person name="Higgins S."/>
            <person name="Loffler F."/>
        </authorList>
    </citation>
    <scope>NUCLEOTIDE SEQUENCE</scope>
</reference>
<organism evidence="1">
    <name type="scientific">bioreactor metagenome</name>
    <dbReference type="NCBI Taxonomy" id="1076179"/>
    <lineage>
        <taxon>unclassified sequences</taxon>
        <taxon>metagenomes</taxon>
        <taxon>ecological metagenomes</taxon>
    </lineage>
</organism>
<dbReference type="AlphaFoldDB" id="A0A644XU14"/>
<protein>
    <submittedName>
        <fullName evidence="1">Uncharacterized protein</fullName>
    </submittedName>
</protein>
<comment type="caution">
    <text evidence="1">The sequence shown here is derived from an EMBL/GenBank/DDBJ whole genome shotgun (WGS) entry which is preliminary data.</text>
</comment>
<sequence length="90" mass="9884">MEYIIKIMIMANGKDIIIASFCNVSKPPDNIKAIANNACMIPHIIFFLLLGFKFPLDVNIAKTKTAESAEVIKNVVSSKMKVNDKTLANG</sequence>
<dbReference type="EMBL" id="VSSQ01003224">
    <property type="protein sequence ID" value="MPM19692.1"/>
    <property type="molecule type" value="Genomic_DNA"/>
</dbReference>
<name>A0A644XU14_9ZZZZ</name>
<proteinExistence type="predicted"/>
<gene>
    <name evidence="1" type="ORF">SDC9_66118</name>
</gene>
<evidence type="ECO:0000313" key="1">
    <source>
        <dbReference type="EMBL" id="MPM19692.1"/>
    </source>
</evidence>